<dbReference type="Gene3D" id="2.130.10.10">
    <property type="entry name" value="YVTN repeat-like/Quinoprotein amine dehydrogenase"/>
    <property type="match status" value="1"/>
</dbReference>
<proteinExistence type="inferred from homology"/>
<keyword evidence="3" id="KW-1185">Reference proteome</keyword>
<dbReference type="InterPro" id="IPR011048">
    <property type="entry name" value="Haem_d1_sf"/>
</dbReference>
<dbReference type="Pfam" id="PF10282">
    <property type="entry name" value="Lactonase"/>
    <property type="match status" value="1"/>
</dbReference>
<evidence type="ECO:0000313" key="3">
    <source>
        <dbReference type="Proteomes" id="UP001595699"/>
    </source>
</evidence>
<gene>
    <name evidence="2" type="ORF">ACFOUW_17500</name>
</gene>
<dbReference type="RefSeq" id="WP_205118920.1">
    <property type="nucleotide sequence ID" value="NZ_JAFBCM010000001.1"/>
</dbReference>
<reference evidence="3" key="1">
    <citation type="journal article" date="2019" name="Int. J. Syst. Evol. Microbiol.">
        <title>The Global Catalogue of Microorganisms (GCM) 10K type strain sequencing project: providing services to taxonomists for standard genome sequencing and annotation.</title>
        <authorList>
            <consortium name="The Broad Institute Genomics Platform"/>
            <consortium name="The Broad Institute Genome Sequencing Center for Infectious Disease"/>
            <person name="Wu L."/>
            <person name="Ma J."/>
        </authorList>
    </citation>
    <scope>NUCLEOTIDE SEQUENCE [LARGE SCALE GENOMIC DNA]</scope>
    <source>
        <strain evidence="3">CGMCC 4.7241</strain>
    </source>
</reference>
<comment type="similarity">
    <text evidence="1">Belongs to the cycloisomerase 2 family.</text>
</comment>
<sequence length="368" mass="38419">MRRREFLGIAGSAAGAMLFPTEAAGSPRRVYLSSYTSGGGPGIGYGTVDGTTGKLKLTGTADGGVDPSFLALAPGRRALYANNELVPDGLVTALTVDGSGRPSQLNQEPAGQGPVHVHVHPSGRFLLSALYTTGQVVVHSIGADRRVGPVVDSVQHPTDPELGKPIVHQVVSDPSGGWVLACDLGLDSVFAYQVDLHTGRLGSQRRTQLAAGAGPRHLAFAPTGSFAYVANEQDSTITTCRWDASGGVLTPIQTISTLLDEPPTRNYPAAVVVSPDGRFVYLSNRGDNSIAVFAVLATGQLELVATPSCGGVWPRSIALDPSGRWLYVGNQQSESDQVVWFPRDVSTGLLGAQVGSLDFTAVSCILFA</sequence>
<dbReference type="SUPFAM" id="SSF51004">
    <property type="entry name" value="C-terminal (heme d1) domain of cytochrome cd1-nitrite reductase"/>
    <property type="match status" value="1"/>
</dbReference>
<name>A0ABV7YBW8_9ACTN</name>
<evidence type="ECO:0000313" key="2">
    <source>
        <dbReference type="EMBL" id="MFC3762643.1"/>
    </source>
</evidence>
<comment type="caution">
    <text evidence="2">The sequence shown here is derived from an EMBL/GenBank/DDBJ whole genome shotgun (WGS) entry which is preliminary data.</text>
</comment>
<dbReference type="PANTHER" id="PTHR30344">
    <property type="entry name" value="6-PHOSPHOGLUCONOLACTONASE-RELATED"/>
    <property type="match status" value="1"/>
</dbReference>
<dbReference type="EMBL" id="JBHRZH010000015">
    <property type="protein sequence ID" value="MFC3762643.1"/>
    <property type="molecule type" value="Genomic_DNA"/>
</dbReference>
<accession>A0ABV7YBW8</accession>
<organism evidence="2 3">
    <name type="scientific">Tenggerimyces flavus</name>
    <dbReference type="NCBI Taxonomy" id="1708749"/>
    <lineage>
        <taxon>Bacteria</taxon>
        <taxon>Bacillati</taxon>
        <taxon>Actinomycetota</taxon>
        <taxon>Actinomycetes</taxon>
        <taxon>Propionibacteriales</taxon>
        <taxon>Nocardioidaceae</taxon>
        <taxon>Tenggerimyces</taxon>
    </lineage>
</organism>
<dbReference type="InterPro" id="IPR019405">
    <property type="entry name" value="Lactonase_7-beta_prop"/>
</dbReference>
<protein>
    <submittedName>
        <fullName evidence="2">Lactonase family protein</fullName>
    </submittedName>
</protein>
<dbReference type="InterPro" id="IPR050282">
    <property type="entry name" value="Cycloisomerase_2"/>
</dbReference>
<dbReference type="InterPro" id="IPR015943">
    <property type="entry name" value="WD40/YVTN_repeat-like_dom_sf"/>
</dbReference>
<dbReference type="PANTHER" id="PTHR30344:SF1">
    <property type="entry name" value="6-PHOSPHOGLUCONOLACTONASE"/>
    <property type="match status" value="1"/>
</dbReference>
<dbReference type="Proteomes" id="UP001595699">
    <property type="component" value="Unassembled WGS sequence"/>
</dbReference>
<evidence type="ECO:0000256" key="1">
    <source>
        <dbReference type="ARBA" id="ARBA00005564"/>
    </source>
</evidence>